<dbReference type="Proteomes" id="UP000077096">
    <property type="component" value="Chromosome"/>
</dbReference>
<evidence type="ECO:0000313" key="12">
    <source>
        <dbReference type="Proteomes" id="UP000077096"/>
    </source>
</evidence>
<dbReference type="PANTHER" id="PTHR34217:SF1">
    <property type="entry name" value="CARBOXYPEPTIDASE 1"/>
    <property type="match status" value="1"/>
</dbReference>
<evidence type="ECO:0000256" key="1">
    <source>
        <dbReference type="ARBA" id="ARBA00022670"/>
    </source>
</evidence>
<evidence type="ECO:0000256" key="5">
    <source>
        <dbReference type="ARBA" id="ARBA00023049"/>
    </source>
</evidence>
<dbReference type="GO" id="GO:0004222">
    <property type="term" value="F:metalloendopeptidase activity"/>
    <property type="evidence" value="ECO:0007669"/>
    <property type="project" value="InterPro"/>
</dbReference>
<dbReference type="AlphaFoldDB" id="A0A172T3U0"/>
<evidence type="ECO:0000259" key="8">
    <source>
        <dbReference type="Pfam" id="PF08439"/>
    </source>
</evidence>
<dbReference type="PANTHER" id="PTHR34217">
    <property type="entry name" value="METAL-DEPENDENT CARBOXYPEPTIDASE"/>
    <property type="match status" value="1"/>
</dbReference>
<dbReference type="OrthoDB" id="9769691at2"/>
<dbReference type="EMBL" id="CP011393">
    <property type="protein sequence ID" value="ANE41689.1"/>
    <property type="molecule type" value="Genomic_DNA"/>
</dbReference>
<reference evidence="9 12" key="1">
    <citation type="submission" date="2014-08" db="EMBL/GenBank/DDBJ databases">
        <title>Fervidobacterium pennivorans DYC genome.</title>
        <authorList>
            <person name="Wushke S."/>
        </authorList>
    </citation>
    <scope>NUCLEOTIDE SEQUENCE [LARGE SCALE GENOMIC DNA]</scope>
    <source>
        <strain evidence="9 12">DYC</strain>
    </source>
</reference>
<evidence type="ECO:0000256" key="4">
    <source>
        <dbReference type="ARBA" id="ARBA00022833"/>
    </source>
</evidence>
<dbReference type="EMBL" id="DSZT01000261">
    <property type="protein sequence ID" value="HGU42833.1"/>
    <property type="molecule type" value="Genomic_DNA"/>
</dbReference>
<dbReference type="InterPro" id="IPR034006">
    <property type="entry name" value="M3B_PepF_2"/>
</dbReference>
<evidence type="ECO:0000313" key="11">
    <source>
        <dbReference type="EMBL" id="HGU42833.1"/>
    </source>
</evidence>
<keyword evidence="5 6" id="KW-0482">Metalloprotease</keyword>
<reference evidence="10" key="2">
    <citation type="journal article" date="2020" name="mSystems">
        <title>Genome- and Community-Level Interaction Insights into Carbon Utilization and Element Cycling Functions of Hydrothermarchaeota in Hydrothermal Sediment.</title>
        <authorList>
            <person name="Zhou Z."/>
            <person name="Liu Y."/>
            <person name="Xu W."/>
            <person name="Pan J."/>
            <person name="Luo Z.H."/>
            <person name="Li M."/>
        </authorList>
    </citation>
    <scope>NUCLEOTIDE SEQUENCE [LARGE SCALE GENOMIC DNA]</scope>
    <source>
        <strain evidence="11">SpSt-604</strain>
        <strain evidence="10">SpSt-640</strain>
    </source>
</reference>
<dbReference type="KEGG" id="fng:JM64_06755"/>
<evidence type="ECO:0000313" key="10">
    <source>
        <dbReference type="EMBL" id="HGQ76854.1"/>
    </source>
</evidence>
<evidence type="ECO:0000256" key="3">
    <source>
        <dbReference type="ARBA" id="ARBA00022801"/>
    </source>
</evidence>
<feature type="domain" description="Peptidase M3A/M3B catalytic" evidence="7">
    <location>
        <begin position="193"/>
        <end position="572"/>
    </location>
</feature>
<keyword evidence="3 6" id="KW-0378">Hydrolase</keyword>
<dbReference type="InterPro" id="IPR011977">
    <property type="entry name" value="Pept_M3B_clade3"/>
</dbReference>
<organism evidence="9 12">
    <name type="scientific">Fervidobacterium pennivorans</name>
    <dbReference type="NCBI Taxonomy" id="93466"/>
    <lineage>
        <taxon>Bacteria</taxon>
        <taxon>Thermotogati</taxon>
        <taxon>Thermotogota</taxon>
        <taxon>Thermotogae</taxon>
        <taxon>Thermotogales</taxon>
        <taxon>Fervidobacteriaceae</taxon>
        <taxon>Fervidobacterium</taxon>
    </lineage>
</organism>
<dbReference type="CDD" id="cd09607">
    <property type="entry name" value="M3B_PepF"/>
    <property type="match status" value="1"/>
</dbReference>
<proteinExistence type="inferred from homology"/>
<dbReference type="GO" id="GO:0046872">
    <property type="term" value="F:metal ion binding"/>
    <property type="evidence" value="ECO:0007669"/>
    <property type="project" value="UniProtKB-UniRule"/>
</dbReference>
<dbReference type="GO" id="GO:0004181">
    <property type="term" value="F:metallocarboxypeptidase activity"/>
    <property type="evidence" value="ECO:0007669"/>
    <property type="project" value="InterPro"/>
</dbReference>
<dbReference type="InterPro" id="IPR013647">
    <property type="entry name" value="OligopepF_N_dom"/>
</dbReference>
<dbReference type="Gene3D" id="1.10.1370.20">
    <property type="entry name" value="Oligoendopeptidase f, C-terminal domain"/>
    <property type="match status" value="1"/>
</dbReference>
<comment type="cofactor">
    <cofactor evidence="6">
        <name>Zn(2+)</name>
        <dbReference type="ChEBI" id="CHEBI:29105"/>
    </cofactor>
    <text evidence="6">Binds 1 zinc ion.</text>
</comment>
<dbReference type="NCBIfam" id="TIGR02290">
    <property type="entry name" value="M3_fam_3"/>
    <property type="match status" value="1"/>
</dbReference>
<protein>
    <submittedName>
        <fullName evidence="10">M3 family oligoendopeptidase</fullName>
    </submittedName>
    <submittedName>
        <fullName evidence="9">Peptidase M3</fullName>
    </submittedName>
</protein>
<evidence type="ECO:0000256" key="2">
    <source>
        <dbReference type="ARBA" id="ARBA00022723"/>
    </source>
</evidence>
<keyword evidence="4 6" id="KW-0862">Zinc</keyword>
<dbReference type="Pfam" id="PF08439">
    <property type="entry name" value="Peptidase_M3_N"/>
    <property type="match status" value="1"/>
</dbReference>
<dbReference type="InterPro" id="IPR001567">
    <property type="entry name" value="Pept_M3A_M3B_dom"/>
</dbReference>
<dbReference type="InterPro" id="IPR001333">
    <property type="entry name" value="Peptidase_M32_Taq"/>
</dbReference>
<dbReference type="EMBL" id="DTBH01000062">
    <property type="protein sequence ID" value="HGQ76854.1"/>
    <property type="molecule type" value="Genomic_DNA"/>
</dbReference>
<keyword evidence="1 6" id="KW-0645">Protease</keyword>
<evidence type="ECO:0000256" key="6">
    <source>
        <dbReference type="RuleBase" id="RU003435"/>
    </source>
</evidence>
<feature type="domain" description="Oligopeptidase F N-terminal" evidence="8">
    <location>
        <begin position="122"/>
        <end position="173"/>
    </location>
</feature>
<dbReference type="PATRIC" id="fig|93466.3.peg.1432"/>
<dbReference type="SUPFAM" id="SSF55486">
    <property type="entry name" value="Metalloproteases ('zincins'), catalytic domain"/>
    <property type="match status" value="1"/>
</dbReference>
<dbReference type="InterPro" id="IPR042088">
    <property type="entry name" value="OligoPept_F_C"/>
</dbReference>
<dbReference type="Gene3D" id="1.20.140.70">
    <property type="entry name" value="Oligopeptidase f, N-terminal domain"/>
    <property type="match status" value="1"/>
</dbReference>
<dbReference type="Pfam" id="PF01432">
    <property type="entry name" value="Peptidase_M3"/>
    <property type="match status" value="1"/>
</dbReference>
<name>A0A172T3U0_FERPE</name>
<accession>A0A172T3U0</accession>
<evidence type="ECO:0000259" key="7">
    <source>
        <dbReference type="Pfam" id="PF01432"/>
    </source>
</evidence>
<evidence type="ECO:0000313" key="9">
    <source>
        <dbReference type="EMBL" id="ANE41689.1"/>
    </source>
</evidence>
<dbReference type="GO" id="GO:0006508">
    <property type="term" value="P:proteolysis"/>
    <property type="evidence" value="ECO:0007669"/>
    <property type="project" value="UniProtKB-KW"/>
</dbReference>
<sequence>MRWVLTNIYSSFESEDFKSDLVKFEKELSEFLTWMDEELQSTERVEEKLEYVINKLNELSLLGGKLYSFASLTLSADANNETAAKYLDIIRSKFVDLSIARTKFRKFLKQVEIENLENTSSEVIKSHMFVIKEQKMLSKYMLSENEERIINMMRLTGGNAWNNLYEKTTSNLTCEMEMNGEKKKLPLMKVRNLAYDKSPDVRKKAYESELRACESVADVVAQCLNSIKGEFLTEVKLRGYSSPLEPMLFENRITEQTFSAMMDAVRESMPKLREYLKKKAKMLGYDKGLPWYDLFAPLGGYERKWSYEEARRFIVDNLSTFSKELGDFIDDAFEKSWIDAETRPGKRGGAFCASIKALKESRILMSFDGTLDNVLTLAHELGHAFHNYCLKDETPLNSTTPATLAETASIFNETLLLNMIKKDAKSSEEKLALLDKELSDAVQIIIDIYSRFLFEKTVFEKRISGPLSVKELKEIMITAQKQSYGDGLNEEILHPFMWLVKPHYYSPTFHFYNFPYTFGMLFALGVYAKRDEPGFFETYKKLLASTGKGTAEEVAASVGIDITRKEFWQSSLKVIEEAIEEFLKI</sequence>
<comment type="similarity">
    <text evidence="6">Belongs to the peptidase M3 family.</text>
</comment>
<gene>
    <name evidence="11" type="ORF">ENT72_07995</name>
    <name evidence="10" type="ORF">ENU12_02800</name>
    <name evidence="9" type="ORF">JM64_06755</name>
</gene>
<keyword evidence="2 6" id="KW-0479">Metal-binding</keyword>